<dbReference type="PANTHER" id="PTHR39327">
    <property type="match status" value="1"/>
</dbReference>
<gene>
    <name evidence="1" type="ORF">SAMN04488696_0813</name>
</gene>
<dbReference type="PANTHER" id="PTHR39327:SF1">
    <property type="entry name" value="BLR5470 PROTEIN"/>
    <property type="match status" value="1"/>
</dbReference>
<evidence type="ECO:0008006" key="3">
    <source>
        <dbReference type="Google" id="ProtNLM"/>
    </source>
</evidence>
<protein>
    <recommendedName>
        <fullName evidence="3">Transglutaminase-like superfamily protein</fullName>
    </recommendedName>
</protein>
<evidence type="ECO:0000313" key="1">
    <source>
        <dbReference type="EMBL" id="SFM29754.1"/>
    </source>
</evidence>
<dbReference type="STRING" id="487685.SAMN04488696_0813"/>
<dbReference type="PROSITE" id="PS51257">
    <property type="entry name" value="PROKAR_LIPOPROTEIN"/>
    <property type="match status" value="1"/>
</dbReference>
<evidence type="ECO:0000313" key="2">
    <source>
        <dbReference type="Proteomes" id="UP000198535"/>
    </source>
</evidence>
<dbReference type="Proteomes" id="UP000198535">
    <property type="component" value="Unassembled WGS sequence"/>
</dbReference>
<dbReference type="RefSeq" id="WP_091933462.1">
    <property type="nucleotide sequence ID" value="NZ_FOUJ01000001.1"/>
</dbReference>
<proteinExistence type="predicted"/>
<keyword evidence="2" id="KW-1185">Reference proteome</keyword>
<sequence length="483" mass="53872">MNLLKKHHVLFITAIIVFSLIVSSGCITDQPTTYNGDNNIDAISGDENDAVLEELSPDNMSLIDNMDLYSSTYTASIKRTGILELENNYSLKVLTINKDEGKIRVSLRKDGNEYASGSMLVGSTYNVKDTNDLNVIYSVHVNSILDNSFFVELTYTVRPEITLEVDTYEGKVIESDLKINEDTIVRTYRWYYENTEFVVEYEYNIEAYDSYSERSRNREFTHFVNDPYDDELISQISSQLGELAEEKGYSRNDIPYIAMTFVQSLPYVSDSASAGYDEYPRFPFETLYHGGGDCEDSSILLASLLYDMGYGVALIELPGHMAVGVKGNSALEGSYYEYSGIRYYYLETTNSGWDVGVIPDEYADFEGTVVPISEGHPELSIGFSGTGKSIGQVTYVDLDIEVENVGSISAKDLVIYATLETSADGMVWDDLETDTGLDLAVDEKVTYSVSDLHVPAGQIYRVGIWAWGDNAGASYVYSDWSTA</sequence>
<organism evidence="1 2">
    <name type="scientific">Methanolobus profundi</name>
    <dbReference type="NCBI Taxonomy" id="487685"/>
    <lineage>
        <taxon>Archaea</taxon>
        <taxon>Methanobacteriati</taxon>
        <taxon>Methanobacteriota</taxon>
        <taxon>Stenosarchaea group</taxon>
        <taxon>Methanomicrobia</taxon>
        <taxon>Methanosarcinales</taxon>
        <taxon>Methanosarcinaceae</taxon>
        <taxon>Methanolobus</taxon>
    </lineage>
</organism>
<dbReference type="Gene3D" id="2.60.98.40">
    <property type="match status" value="1"/>
</dbReference>
<dbReference type="Gene3D" id="3.10.620.30">
    <property type="match status" value="1"/>
</dbReference>
<dbReference type="EMBL" id="FOUJ01000001">
    <property type="protein sequence ID" value="SFM29754.1"/>
    <property type="molecule type" value="Genomic_DNA"/>
</dbReference>
<dbReference type="InterPro" id="IPR010319">
    <property type="entry name" value="Transglutaminase-like_Cys_pept"/>
</dbReference>
<reference evidence="2" key="1">
    <citation type="submission" date="2016-10" db="EMBL/GenBank/DDBJ databases">
        <authorList>
            <person name="Varghese N."/>
            <person name="Submissions S."/>
        </authorList>
    </citation>
    <scope>NUCLEOTIDE SEQUENCE [LARGE SCALE GENOMIC DNA]</scope>
    <source>
        <strain evidence="2">Mob M</strain>
    </source>
</reference>
<accession>A0A1I4PPX2</accession>
<dbReference type="AlphaFoldDB" id="A0A1I4PPX2"/>
<name>A0A1I4PPX2_9EURY</name>
<dbReference type="OrthoDB" id="110514at2157"/>